<sequence length="472" mass="52627">MNGIHPGVKVLKPEEMSAKEDWLSIVKGFEREEVDELLSQTFCGHCERLLHDRVLSIANRKRAKKLSISSVDSTQSDDIPDGCLESCIQVSLNNNGSFKSPGNIHSGSPKSYVDKISPALMDYKGVTSLSLSRSGTSLENGMHENSPRENELQAEEQKERLRFLNVGRKTNFTHFERVNGKNINVVQGLELHTQVFSDEEQKKIVESVYEFQRMGQKGRLRERTYTEPSKWMRGKGRITIQFGCCYNYAVDKNGNPPGIIRDEEVDPLPPVFIDMIKRLVRWHVLPPTCVPNSCIVNIYEEGDCIPPHIDHHDFLRPFCTISFLTQCNILFGSNLKIIGPGEFAGPFSIPLPIGSVLVLKGNGADVAKHCVPAVPAKRISITFRKMDESKIPYSYSPDPELRGVSPLTITPLKSQSQQKEINAKETSHVSVPVRVVSKQSKPSLFNGEDDFPPLGAAVGSRHSGHKKNVSKA</sequence>
<evidence type="ECO:0000256" key="2">
    <source>
        <dbReference type="SAM" id="MobiDB-lite"/>
    </source>
</evidence>
<dbReference type="Pfam" id="PF13532">
    <property type="entry name" value="2OG-FeII_Oxy_2"/>
    <property type="match status" value="1"/>
</dbReference>
<dbReference type="SUPFAM" id="SSF51197">
    <property type="entry name" value="Clavaminate synthase-like"/>
    <property type="match status" value="1"/>
</dbReference>
<dbReference type="EMBL" id="CM007899">
    <property type="protein sequence ID" value="OTG10704.1"/>
    <property type="molecule type" value="Genomic_DNA"/>
</dbReference>
<dbReference type="OrthoDB" id="271595at2759"/>
<dbReference type="InterPro" id="IPR044842">
    <property type="entry name" value="ALKBH9B/ALKBH10B-like"/>
</dbReference>
<dbReference type="GO" id="GO:0006402">
    <property type="term" value="P:mRNA catabolic process"/>
    <property type="evidence" value="ECO:0007669"/>
    <property type="project" value="InterPro"/>
</dbReference>
<dbReference type="Proteomes" id="UP000215914">
    <property type="component" value="Chromosome 10"/>
</dbReference>
<dbReference type="PANTHER" id="PTHR31447:SF1">
    <property type="entry name" value="OS06G0138200 PROTEIN"/>
    <property type="match status" value="1"/>
</dbReference>
<accession>A0A251TIK0</accession>
<dbReference type="InterPro" id="IPR037151">
    <property type="entry name" value="AlkB-like_sf"/>
</dbReference>
<feature type="compositionally biased region" description="Basic residues" evidence="2">
    <location>
        <begin position="462"/>
        <end position="472"/>
    </location>
</feature>
<dbReference type="GO" id="GO:0003729">
    <property type="term" value="F:mRNA binding"/>
    <property type="evidence" value="ECO:0007669"/>
    <property type="project" value="InterPro"/>
</dbReference>
<protein>
    <submittedName>
        <fullName evidence="4">Oxoglutarate/iron-dependent dioxygenase, alpha-ketoglutarate-dependent dioxygenase AlkB</fullName>
    </submittedName>
    <submittedName>
        <fullName evidence="5">Putative oxoglutarate/iron-dependent dioxygenase</fullName>
    </submittedName>
</protein>
<dbReference type="InterPro" id="IPR027450">
    <property type="entry name" value="AlkB-like"/>
</dbReference>
<dbReference type="OMA" id="MHENSPR"/>
<dbReference type="PROSITE" id="PS51471">
    <property type="entry name" value="FE2OG_OXY"/>
    <property type="match status" value="1"/>
</dbReference>
<evidence type="ECO:0000313" key="5">
    <source>
        <dbReference type="EMBL" id="OTG10704.1"/>
    </source>
</evidence>
<reference evidence="4 6" key="1">
    <citation type="journal article" date="2017" name="Nature">
        <title>The sunflower genome provides insights into oil metabolism, flowering and Asterid evolution.</title>
        <authorList>
            <person name="Badouin H."/>
            <person name="Gouzy J."/>
            <person name="Grassa C.J."/>
            <person name="Murat F."/>
            <person name="Staton S.E."/>
            <person name="Cottret L."/>
            <person name="Lelandais-Briere C."/>
            <person name="Owens G.L."/>
            <person name="Carrere S."/>
            <person name="Mayjonade B."/>
            <person name="Legrand L."/>
            <person name="Gill N."/>
            <person name="Kane N.C."/>
            <person name="Bowers J.E."/>
            <person name="Hubner S."/>
            <person name="Bellec A."/>
            <person name="Berard A."/>
            <person name="Berges H."/>
            <person name="Blanchet N."/>
            <person name="Boniface M.C."/>
            <person name="Brunel D."/>
            <person name="Catrice O."/>
            <person name="Chaidir N."/>
            <person name="Claudel C."/>
            <person name="Donnadieu C."/>
            <person name="Faraut T."/>
            <person name="Fievet G."/>
            <person name="Helmstetter N."/>
            <person name="King M."/>
            <person name="Knapp S.J."/>
            <person name="Lai Z."/>
            <person name="Le Paslier M.C."/>
            <person name="Lippi Y."/>
            <person name="Lorenzon L."/>
            <person name="Mandel J.R."/>
            <person name="Marage G."/>
            <person name="Marchand G."/>
            <person name="Marquand E."/>
            <person name="Bret-Mestries E."/>
            <person name="Morien E."/>
            <person name="Nambeesan S."/>
            <person name="Nguyen T."/>
            <person name="Pegot-Espagnet P."/>
            <person name="Pouilly N."/>
            <person name="Raftis F."/>
            <person name="Sallet E."/>
            <person name="Schiex T."/>
            <person name="Thomas J."/>
            <person name="Vandecasteele C."/>
            <person name="Vares D."/>
            <person name="Vear F."/>
            <person name="Vautrin S."/>
            <person name="Crespi M."/>
            <person name="Mangin B."/>
            <person name="Burke J.M."/>
            <person name="Salse J."/>
            <person name="Munos S."/>
            <person name="Vincourt P."/>
            <person name="Rieseberg L.H."/>
            <person name="Langlade N.B."/>
        </authorList>
    </citation>
    <scope>NUCLEOTIDE SEQUENCE [LARGE SCALE GENOMIC DNA]</scope>
    <source>
        <strain evidence="6">cv. SF193</strain>
        <tissue evidence="4">Leaves</tissue>
    </source>
</reference>
<evidence type="ECO:0000256" key="1">
    <source>
        <dbReference type="ARBA" id="ARBA00007879"/>
    </source>
</evidence>
<keyword evidence="6" id="KW-1185">Reference proteome</keyword>
<dbReference type="PANTHER" id="PTHR31447">
    <property type="entry name" value="HYDROXYPROLINE-RICH GLYCOPROTEIN FAMILY PROTEIN-RELATED"/>
    <property type="match status" value="1"/>
</dbReference>
<keyword evidence="5" id="KW-0223">Dioxygenase</keyword>
<evidence type="ECO:0000259" key="3">
    <source>
        <dbReference type="PROSITE" id="PS51471"/>
    </source>
</evidence>
<evidence type="ECO:0000313" key="4">
    <source>
        <dbReference type="EMBL" id="KAF5786589.1"/>
    </source>
</evidence>
<dbReference type="Gene3D" id="2.60.120.590">
    <property type="entry name" value="Alpha-ketoglutarate-dependent dioxygenase AlkB-like"/>
    <property type="match status" value="1"/>
</dbReference>
<dbReference type="Gramene" id="mRNA:HanXRQr2_Chr10g0442711">
    <property type="protein sequence ID" value="mRNA:HanXRQr2_Chr10g0442711"/>
    <property type="gene ID" value="HanXRQr2_Chr10g0442711"/>
</dbReference>
<keyword evidence="5" id="KW-0560">Oxidoreductase</keyword>
<reference evidence="5" key="2">
    <citation type="submission" date="2017-02" db="EMBL/GenBank/DDBJ databases">
        <title>Sunflower complete genome.</title>
        <authorList>
            <person name="Langlade N."/>
            <person name="Munos S."/>
        </authorList>
    </citation>
    <scope>NUCLEOTIDE SEQUENCE [LARGE SCALE GENOMIC DNA]</scope>
    <source>
        <tissue evidence="5">Leaves</tissue>
    </source>
</reference>
<gene>
    <name evidence="5" type="ORF">HannXRQ_Chr10g0290621</name>
    <name evidence="4" type="ORF">HanXRQr2_Chr10g0442711</name>
</gene>
<proteinExistence type="inferred from homology"/>
<dbReference type="EMBL" id="MNCJ02000325">
    <property type="protein sequence ID" value="KAF5786589.1"/>
    <property type="molecule type" value="Genomic_DNA"/>
</dbReference>
<dbReference type="SMR" id="A0A251TIK0"/>
<reference evidence="4" key="3">
    <citation type="submission" date="2020-06" db="EMBL/GenBank/DDBJ databases">
        <title>Helianthus annuus Genome sequencing and assembly Release 2.</title>
        <authorList>
            <person name="Gouzy J."/>
            <person name="Langlade N."/>
            <person name="Munos S."/>
        </authorList>
    </citation>
    <scope>NUCLEOTIDE SEQUENCE</scope>
    <source>
        <tissue evidence="4">Leaves</tissue>
    </source>
</reference>
<name>A0A251TIK0_HELAN</name>
<dbReference type="AlphaFoldDB" id="A0A251TIK0"/>
<dbReference type="GO" id="GO:0032451">
    <property type="term" value="F:demethylase activity"/>
    <property type="evidence" value="ECO:0007669"/>
    <property type="project" value="InterPro"/>
</dbReference>
<organism evidence="5 6">
    <name type="scientific">Helianthus annuus</name>
    <name type="common">Common sunflower</name>
    <dbReference type="NCBI Taxonomy" id="4232"/>
    <lineage>
        <taxon>Eukaryota</taxon>
        <taxon>Viridiplantae</taxon>
        <taxon>Streptophyta</taxon>
        <taxon>Embryophyta</taxon>
        <taxon>Tracheophyta</taxon>
        <taxon>Spermatophyta</taxon>
        <taxon>Magnoliopsida</taxon>
        <taxon>eudicotyledons</taxon>
        <taxon>Gunneridae</taxon>
        <taxon>Pentapetalae</taxon>
        <taxon>asterids</taxon>
        <taxon>campanulids</taxon>
        <taxon>Asterales</taxon>
        <taxon>Asteraceae</taxon>
        <taxon>Asteroideae</taxon>
        <taxon>Heliantheae alliance</taxon>
        <taxon>Heliantheae</taxon>
        <taxon>Helianthus</taxon>
    </lineage>
</organism>
<dbReference type="InterPro" id="IPR005123">
    <property type="entry name" value="Oxoglu/Fe-dep_dioxygenase_dom"/>
</dbReference>
<feature type="domain" description="Fe2OG dioxygenase" evidence="3">
    <location>
        <begin position="290"/>
        <end position="387"/>
    </location>
</feature>
<evidence type="ECO:0000313" key="6">
    <source>
        <dbReference type="Proteomes" id="UP000215914"/>
    </source>
</evidence>
<dbReference type="GO" id="GO:0051213">
    <property type="term" value="F:dioxygenase activity"/>
    <property type="evidence" value="ECO:0007669"/>
    <property type="project" value="UniProtKB-KW"/>
</dbReference>
<dbReference type="InParanoid" id="A0A251TIK0"/>
<comment type="similarity">
    <text evidence="1">Belongs to the alkB family.</text>
</comment>
<feature type="region of interest" description="Disordered" evidence="2">
    <location>
        <begin position="442"/>
        <end position="472"/>
    </location>
</feature>